<dbReference type="Proteomes" id="UP000281810">
    <property type="component" value="Chromosome"/>
</dbReference>
<dbReference type="InterPro" id="IPR019861">
    <property type="entry name" value="PorP/SprF_Bacteroidetes"/>
</dbReference>
<accession>A0A3G8Y5Q1</accession>
<evidence type="ECO:0000313" key="1">
    <source>
        <dbReference type="EMBL" id="AZI40669.1"/>
    </source>
</evidence>
<organism evidence="1 2">
    <name type="scientific">Epilithonimonas vandammei</name>
    <dbReference type="NCBI Taxonomy" id="2487072"/>
    <lineage>
        <taxon>Bacteria</taxon>
        <taxon>Pseudomonadati</taxon>
        <taxon>Bacteroidota</taxon>
        <taxon>Flavobacteriia</taxon>
        <taxon>Flavobacteriales</taxon>
        <taxon>Weeksellaceae</taxon>
        <taxon>Chryseobacterium group</taxon>
        <taxon>Epilithonimonas</taxon>
    </lineage>
</organism>
<dbReference type="NCBIfam" id="TIGR03519">
    <property type="entry name" value="T9SS_PorP_fam"/>
    <property type="match status" value="1"/>
</dbReference>
<dbReference type="OrthoDB" id="648347at2"/>
<protein>
    <submittedName>
        <fullName evidence="1">Type IX secretion system membrane protein PorP/SprF</fullName>
    </submittedName>
</protein>
<dbReference type="EMBL" id="CP034161">
    <property type="protein sequence ID" value="AZI40669.1"/>
    <property type="molecule type" value="Genomic_DNA"/>
</dbReference>
<gene>
    <name evidence="1" type="ORF">EIB74_12210</name>
</gene>
<sequence>MHILLASYILSPKKNCILKVRCQKICRKRQNVGGNIWKITRVLYICVVKKSYLLYKIIVLLASGVMISVKSQETLPFYQQYLVDGDFLFNPALLGKTDDVVLNINYQKQFSQLSESPNVQSLGLHANVFDRVGAGISFFRDQNGPISSNGLMLGASYFIPITDEEDRQDQFSFGIGTNLYNMNIDYTQLNPEQPGDQVLGENTNDIFIAYANLGTAIKYRHFFAGVSVVDIPLSNDMSIVNGIEPSPTKFYFNLGYDWHFVDGLYLTPSMMMNLNTNSSRIIDYNVMATAFGEKSNISAGISFRSAKSAVGSQNLGLSPVIKGKVGFLTFGAVYNMGVSELTENFGNSFMLSLGFNIENFINSRGFRYR</sequence>
<name>A0A3G8Y5Q1_9FLAO</name>
<dbReference type="Pfam" id="PF11751">
    <property type="entry name" value="PorP_SprF"/>
    <property type="match status" value="1"/>
</dbReference>
<dbReference type="AlphaFoldDB" id="A0A3G8Y5Q1"/>
<reference evidence="2" key="1">
    <citation type="submission" date="2018-11" db="EMBL/GenBank/DDBJ databases">
        <title>Proposal to divide the Flavobacteriaceae and reorganize its genera based on Amino Acid Identity values calculated from whole genome sequences.</title>
        <authorList>
            <person name="Nicholson A.C."/>
            <person name="Gulvik C.A."/>
            <person name="Whitney A.M."/>
            <person name="Humrighouse B.W."/>
            <person name="Bell M."/>
            <person name="Holmes B."/>
            <person name="Steigerwalt A.B."/>
            <person name="Villarma A."/>
            <person name="Sheth M."/>
            <person name="Batra D."/>
            <person name="Pryor J."/>
            <person name="Bernardet J.-F."/>
            <person name="Hugo C."/>
            <person name="Kampfer P."/>
            <person name="Newman J.D."/>
            <person name="McQuiston J.R."/>
        </authorList>
    </citation>
    <scope>NUCLEOTIDE SEQUENCE [LARGE SCALE GENOMIC DNA]</scope>
    <source>
        <strain evidence="2">F5649</strain>
    </source>
</reference>
<proteinExistence type="predicted"/>
<evidence type="ECO:0000313" key="2">
    <source>
        <dbReference type="Proteomes" id="UP000281810"/>
    </source>
</evidence>
<keyword evidence="2" id="KW-1185">Reference proteome</keyword>